<feature type="domain" description="G-protein coupled receptors family 1 profile" evidence="12">
    <location>
        <begin position="1"/>
        <end position="348"/>
    </location>
</feature>
<comment type="caution">
    <text evidence="13">The sequence shown here is derived from an EMBL/GenBank/DDBJ whole genome shotgun (WGS) entry which is preliminary data.</text>
</comment>
<dbReference type="PROSITE" id="PS00237">
    <property type="entry name" value="G_PROTEIN_RECEP_F1_1"/>
    <property type="match status" value="1"/>
</dbReference>
<evidence type="ECO:0000256" key="5">
    <source>
        <dbReference type="ARBA" id="ARBA00023040"/>
    </source>
</evidence>
<proteinExistence type="inferred from homology"/>
<evidence type="ECO:0000313" key="14">
    <source>
        <dbReference type="Proteomes" id="UP001168990"/>
    </source>
</evidence>
<dbReference type="InterPro" id="IPR017452">
    <property type="entry name" value="GPCR_Rhodpsn_7TM"/>
</dbReference>
<comment type="subcellular location">
    <subcellularLocation>
        <location evidence="1">Membrane</location>
        <topology evidence="1">Multi-pass membrane protein</topology>
    </subcellularLocation>
</comment>
<name>A0AA39F003_9HYME</name>
<keyword evidence="6 11" id="KW-0472">Membrane</keyword>
<evidence type="ECO:0000313" key="13">
    <source>
        <dbReference type="EMBL" id="KAK0159285.1"/>
    </source>
</evidence>
<dbReference type="PRINTS" id="PR00237">
    <property type="entry name" value="GPCRRHODOPSN"/>
</dbReference>
<dbReference type="GO" id="GO:0004930">
    <property type="term" value="F:G protein-coupled receptor activity"/>
    <property type="evidence" value="ECO:0007669"/>
    <property type="project" value="UniProtKB-KW"/>
</dbReference>
<feature type="transmembrane region" description="Helical" evidence="11">
    <location>
        <begin position="132"/>
        <end position="156"/>
    </location>
</feature>
<feature type="compositionally biased region" description="Polar residues" evidence="10">
    <location>
        <begin position="172"/>
        <end position="182"/>
    </location>
</feature>
<reference evidence="13" key="1">
    <citation type="journal article" date="2023" name="bioRxiv">
        <title>Scaffold-level genome assemblies of two parasitoid biocontrol wasps reveal the parthenogenesis mechanism and an associated novel virus.</title>
        <authorList>
            <person name="Inwood S."/>
            <person name="Skelly J."/>
            <person name="Guhlin J."/>
            <person name="Harrop T."/>
            <person name="Goldson S."/>
            <person name="Dearden P."/>
        </authorList>
    </citation>
    <scope>NUCLEOTIDE SEQUENCE</scope>
    <source>
        <strain evidence="13">Irish</strain>
        <tissue evidence="13">Whole body</tissue>
    </source>
</reference>
<reference evidence="13" key="2">
    <citation type="submission" date="2023-03" db="EMBL/GenBank/DDBJ databases">
        <authorList>
            <person name="Inwood S.N."/>
            <person name="Skelly J.G."/>
            <person name="Guhlin J."/>
            <person name="Harrop T.W.R."/>
            <person name="Goldson S.G."/>
            <person name="Dearden P.K."/>
        </authorList>
    </citation>
    <scope>NUCLEOTIDE SEQUENCE</scope>
    <source>
        <strain evidence="13">Irish</strain>
        <tissue evidence="13">Whole body</tissue>
    </source>
</reference>
<evidence type="ECO:0000256" key="9">
    <source>
        <dbReference type="RuleBase" id="RU000688"/>
    </source>
</evidence>
<keyword evidence="14" id="KW-1185">Reference proteome</keyword>
<dbReference type="PROSITE" id="PS50262">
    <property type="entry name" value="G_PROTEIN_RECEP_F1_2"/>
    <property type="match status" value="1"/>
</dbReference>
<keyword evidence="8 9" id="KW-0807">Transducer</keyword>
<feature type="transmembrane region" description="Helical" evidence="11">
    <location>
        <begin position="89"/>
        <end position="112"/>
    </location>
</feature>
<dbReference type="SUPFAM" id="SSF81321">
    <property type="entry name" value="Family A G protein-coupled receptor-like"/>
    <property type="match status" value="1"/>
</dbReference>
<keyword evidence="5 9" id="KW-0297">G-protein coupled receptor</keyword>
<evidence type="ECO:0000256" key="3">
    <source>
        <dbReference type="ARBA" id="ARBA00022692"/>
    </source>
</evidence>
<keyword evidence="7 9" id="KW-0675">Receptor</keyword>
<evidence type="ECO:0000256" key="7">
    <source>
        <dbReference type="ARBA" id="ARBA00023170"/>
    </source>
</evidence>
<dbReference type="Gene3D" id="1.20.1070.10">
    <property type="entry name" value="Rhodopsin 7-helix transmembrane proteins"/>
    <property type="match status" value="1"/>
</dbReference>
<protein>
    <recommendedName>
        <fullName evidence="12">G-protein coupled receptors family 1 profile domain-containing protein</fullName>
    </recommendedName>
</protein>
<dbReference type="Pfam" id="PF00001">
    <property type="entry name" value="7tm_1"/>
    <property type="match status" value="1"/>
</dbReference>
<dbReference type="AlphaFoldDB" id="A0AA39F003"/>
<dbReference type="Proteomes" id="UP001168990">
    <property type="component" value="Unassembled WGS sequence"/>
</dbReference>
<feature type="transmembrane region" description="Helical" evidence="11">
    <location>
        <begin position="44"/>
        <end position="69"/>
    </location>
</feature>
<dbReference type="EMBL" id="JAQQBS010001424">
    <property type="protein sequence ID" value="KAK0159285.1"/>
    <property type="molecule type" value="Genomic_DNA"/>
</dbReference>
<feature type="compositionally biased region" description="Basic residues" evidence="10">
    <location>
        <begin position="215"/>
        <end position="227"/>
    </location>
</feature>
<accession>A0AA39F003</accession>
<comment type="similarity">
    <text evidence="2 9">Belongs to the G-protein coupled receptor 1 family.</text>
</comment>
<feature type="transmembrane region" description="Helical" evidence="11">
    <location>
        <begin position="286"/>
        <end position="304"/>
    </location>
</feature>
<dbReference type="PANTHER" id="PTHR24243">
    <property type="entry name" value="G-PROTEIN COUPLED RECEPTOR"/>
    <property type="match status" value="1"/>
</dbReference>
<sequence>MRSSSYYLAALAITDFGYLMSLLCVWLNTHYGWRIFNGHGWCEILVYISAVCSSLSVWLIVAFTVERFIAVQYPLHRPQMCTVSRAKKIVITLTGLALICHSYAFFVAGLINNRGDFEECGLKLQYSQLMEIINLIDTIASHVAPLIIIIVMNAMITRNLMKFGRRFEPTPSTVTAISNQCPSRDRSDINLNRIPNSSNSNSGIVLESRQMPSKHSSRSSKSSRSHRSSTEIAGTRTVMASLPVGQSSIEQHHVYQIPKFAARCIHIRASLRDLVSVRNQHSITKMLLLISTTFIILNLPSYVIRLWVFILTVTRDTLKKEKLTAVWCFQQLFMLLYYTNFSINFLLYAMSGMTFRRCLHQLLQKHCITVTRCFGRRRRDSENS</sequence>
<feature type="region of interest" description="Disordered" evidence="10">
    <location>
        <begin position="172"/>
        <end position="231"/>
    </location>
</feature>
<evidence type="ECO:0000256" key="10">
    <source>
        <dbReference type="SAM" id="MobiDB-lite"/>
    </source>
</evidence>
<gene>
    <name evidence="13" type="ORF">PV328_010181</name>
</gene>
<feature type="transmembrane region" description="Helical" evidence="11">
    <location>
        <begin position="324"/>
        <end position="347"/>
    </location>
</feature>
<evidence type="ECO:0000256" key="11">
    <source>
        <dbReference type="SAM" id="Phobius"/>
    </source>
</evidence>
<evidence type="ECO:0000256" key="2">
    <source>
        <dbReference type="ARBA" id="ARBA00010663"/>
    </source>
</evidence>
<keyword evidence="3 9" id="KW-0812">Transmembrane</keyword>
<dbReference type="GO" id="GO:0005886">
    <property type="term" value="C:plasma membrane"/>
    <property type="evidence" value="ECO:0007669"/>
    <property type="project" value="TreeGrafter"/>
</dbReference>
<evidence type="ECO:0000256" key="1">
    <source>
        <dbReference type="ARBA" id="ARBA00004141"/>
    </source>
</evidence>
<dbReference type="PANTHER" id="PTHR24243:SF230">
    <property type="entry name" value="G-PROTEIN COUPLED RECEPTORS FAMILY 1 PROFILE DOMAIN-CONTAINING PROTEIN"/>
    <property type="match status" value="1"/>
</dbReference>
<organism evidence="13 14">
    <name type="scientific">Microctonus aethiopoides</name>
    <dbReference type="NCBI Taxonomy" id="144406"/>
    <lineage>
        <taxon>Eukaryota</taxon>
        <taxon>Metazoa</taxon>
        <taxon>Ecdysozoa</taxon>
        <taxon>Arthropoda</taxon>
        <taxon>Hexapoda</taxon>
        <taxon>Insecta</taxon>
        <taxon>Pterygota</taxon>
        <taxon>Neoptera</taxon>
        <taxon>Endopterygota</taxon>
        <taxon>Hymenoptera</taxon>
        <taxon>Apocrita</taxon>
        <taxon>Ichneumonoidea</taxon>
        <taxon>Braconidae</taxon>
        <taxon>Euphorinae</taxon>
        <taxon>Microctonus</taxon>
    </lineage>
</organism>
<evidence type="ECO:0000256" key="6">
    <source>
        <dbReference type="ARBA" id="ARBA00023136"/>
    </source>
</evidence>
<keyword evidence="4 11" id="KW-1133">Transmembrane helix</keyword>
<feature type="transmembrane region" description="Helical" evidence="11">
    <location>
        <begin position="7"/>
        <end position="29"/>
    </location>
</feature>
<evidence type="ECO:0000256" key="8">
    <source>
        <dbReference type="ARBA" id="ARBA00023224"/>
    </source>
</evidence>
<dbReference type="InterPro" id="IPR000276">
    <property type="entry name" value="GPCR_Rhodpsn"/>
</dbReference>
<evidence type="ECO:0000259" key="12">
    <source>
        <dbReference type="PROSITE" id="PS50262"/>
    </source>
</evidence>
<evidence type="ECO:0000256" key="4">
    <source>
        <dbReference type="ARBA" id="ARBA00022989"/>
    </source>
</evidence>
<feature type="compositionally biased region" description="Polar residues" evidence="10">
    <location>
        <begin position="189"/>
        <end position="203"/>
    </location>
</feature>